<dbReference type="STRING" id="1392247.A0A3N4L387"/>
<reference evidence="7 8" key="1">
    <citation type="journal article" date="2018" name="Nat. Ecol. Evol.">
        <title>Pezizomycetes genomes reveal the molecular basis of ectomycorrhizal truffle lifestyle.</title>
        <authorList>
            <person name="Murat C."/>
            <person name="Payen T."/>
            <person name="Noel B."/>
            <person name="Kuo A."/>
            <person name="Morin E."/>
            <person name="Chen J."/>
            <person name="Kohler A."/>
            <person name="Krizsan K."/>
            <person name="Balestrini R."/>
            <person name="Da Silva C."/>
            <person name="Montanini B."/>
            <person name="Hainaut M."/>
            <person name="Levati E."/>
            <person name="Barry K.W."/>
            <person name="Belfiori B."/>
            <person name="Cichocki N."/>
            <person name="Clum A."/>
            <person name="Dockter R.B."/>
            <person name="Fauchery L."/>
            <person name="Guy J."/>
            <person name="Iotti M."/>
            <person name="Le Tacon F."/>
            <person name="Lindquist E.A."/>
            <person name="Lipzen A."/>
            <person name="Malagnac F."/>
            <person name="Mello A."/>
            <person name="Molinier V."/>
            <person name="Miyauchi S."/>
            <person name="Poulain J."/>
            <person name="Riccioni C."/>
            <person name="Rubini A."/>
            <person name="Sitrit Y."/>
            <person name="Splivallo R."/>
            <person name="Traeger S."/>
            <person name="Wang M."/>
            <person name="Zifcakova L."/>
            <person name="Wipf D."/>
            <person name="Zambonelli A."/>
            <person name="Paolocci F."/>
            <person name="Nowrousian M."/>
            <person name="Ottonello S."/>
            <person name="Baldrian P."/>
            <person name="Spatafora J.W."/>
            <person name="Henrissat B."/>
            <person name="Nagy L.G."/>
            <person name="Aury J.M."/>
            <person name="Wincker P."/>
            <person name="Grigoriev I.V."/>
            <person name="Bonfante P."/>
            <person name="Martin F.M."/>
        </authorList>
    </citation>
    <scope>NUCLEOTIDE SEQUENCE [LARGE SCALE GENOMIC DNA]</scope>
    <source>
        <strain evidence="7 8">CCBAS932</strain>
    </source>
</reference>
<evidence type="ECO:0000256" key="6">
    <source>
        <dbReference type="RuleBase" id="RU000461"/>
    </source>
</evidence>
<gene>
    <name evidence="7" type="ORF">P167DRAFT_531605</name>
</gene>
<dbReference type="InterPro" id="IPR002403">
    <property type="entry name" value="Cyt_P450_E_grp-IV"/>
</dbReference>
<dbReference type="GO" id="GO:0020037">
    <property type="term" value="F:heme binding"/>
    <property type="evidence" value="ECO:0007669"/>
    <property type="project" value="InterPro"/>
</dbReference>
<keyword evidence="4 5" id="KW-0408">Iron</keyword>
<keyword evidence="6" id="KW-0560">Oxidoreductase</keyword>
<dbReference type="PROSITE" id="PS00086">
    <property type="entry name" value="CYTOCHROME_P450"/>
    <property type="match status" value="1"/>
</dbReference>
<dbReference type="AlphaFoldDB" id="A0A3N4L387"/>
<dbReference type="GO" id="GO:0016705">
    <property type="term" value="F:oxidoreductase activity, acting on paired donors, with incorporation or reduction of molecular oxygen"/>
    <property type="evidence" value="ECO:0007669"/>
    <property type="project" value="InterPro"/>
</dbReference>
<dbReference type="GO" id="GO:0005506">
    <property type="term" value="F:iron ion binding"/>
    <property type="evidence" value="ECO:0007669"/>
    <property type="project" value="InterPro"/>
</dbReference>
<name>A0A3N4L387_9PEZI</name>
<evidence type="ECO:0000256" key="4">
    <source>
        <dbReference type="ARBA" id="ARBA00023004"/>
    </source>
</evidence>
<sequence>MLLENLSSILAILWQNKLLLSLALIVYLLLKQTYQFLNSPFRAQRIPGPFLASFTNLYRSYRTMTGTWHRDIMQLHLKYGPVVWIAPDEVSCSDPYLRNVIYGFANDKREETFFKKAPLYETGSVNEDFSFLFEREPEKARLGKRLMSHFYSETALSGLEKNFDQAVDEFVQGIEKHVIQPGKVCNFTHWVEYYIWDVTAQIACNNSNGFCLAGEDHFGTLWGIKLILSVVGWLLPTPQALMITTRWIRRMLLVYWLDQLFYTGMGIGEKKWKVPLEERIDEVRTENPDHLLAKFHSAQASMRDHYPLGDTVQGTTVQYFNLMAGAVGVTPHTTITAIHNLLKDPTALSTVRAELAALPKAVTFADFIHYGGSNKIPYLEAVINEATRICPAVGFSLSRTSPPAGCQLNQFFIPPGYTVGMSAWAVNYDKGYFGADAAEFKPERWLGVDEHGRKRASKMEAGWLSFGAGGRVCIGRHLAMFLMVKLVATVVARWELEEVEAPKERFAMVVEMQGMMVKIKERAVEG</sequence>
<dbReference type="SUPFAM" id="SSF48264">
    <property type="entry name" value="Cytochrome P450"/>
    <property type="match status" value="1"/>
</dbReference>
<keyword evidence="8" id="KW-1185">Reference proteome</keyword>
<dbReference type="OrthoDB" id="3934656at2759"/>
<evidence type="ECO:0000256" key="5">
    <source>
        <dbReference type="PIRSR" id="PIRSR602403-1"/>
    </source>
</evidence>
<dbReference type="InterPro" id="IPR036396">
    <property type="entry name" value="Cyt_P450_sf"/>
</dbReference>
<dbReference type="PRINTS" id="PR00465">
    <property type="entry name" value="EP450IV"/>
</dbReference>
<dbReference type="Proteomes" id="UP000277580">
    <property type="component" value="Unassembled WGS sequence"/>
</dbReference>
<dbReference type="InterPro" id="IPR001128">
    <property type="entry name" value="Cyt_P450"/>
</dbReference>
<organism evidence="7 8">
    <name type="scientific">Morchella conica CCBAS932</name>
    <dbReference type="NCBI Taxonomy" id="1392247"/>
    <lineage>
        <taxon>Eukaryota</taxon>
        <taxon>Fungi</taxon>
        <taxon>Dikarya</taxon>
        <taxon>Ascomycota</taxon>
        <taxon>Pezizomycotina</taxon>
        <taxon>Pezizomycetes</taxon>
        <taxon>Pezizales</taxon>
        <taxon>Morchellaceae</taxon>
        <taxon>Morchella</taxon>
    </lineage>
</organism>
<dbReference type="PANTHER" id="PTHR24305">
    <property type="entry name" value="CYTOCHROME P450"/>
    <property type="match status" value="1"/>
</dbReference>
<dbReference type="PANTHER" id="PTHR24305:SF166">
    <property type="entry name" value="CYTOCHROME P450 12A4, MITOCHONDRIAL-RELATED"/>
    <property type="match status" value="1"/>
</dbReference>
<proteinExistence type="inferred from homology"/>
<dbReference type="GO" id="GO:0004497">
    <property type="term" value="F:monooxygenase activity"/>
    <property type="evidence" value="ECO:0007669"/>
    <property type="project" value="UniProtKB-KW"/>
</dbReference>
<comment type="similarity">
    <text evidence="2 6">Belongs to the cytochrome P450 family.</text>
</comment>
<keyword evidence="5 6" id="KW-0349">Heme</keyword>
<evidence type="ECO:0000256" key="2">
    <source>
        <dbReference type="ARBA" id="ARBA00010617"/>
    </source>
</evidence>
<dbReference type="InterPro" id="IPR050121">
    <property type="entry name" value="Cytochrome_P450_monoxygenase"/>
</dbReference>
<keyword evidence="6" id="KW-0503">Monooxygenase</keyword>
<evidence type="ECO:0000313" key="8">
    <source>
        <dbReference type="Proteomes" id="UP000277580"/>
    </source>
</evidence>
<feature type="binding site" description="axial binding residue" evidence="5">
    <location>
        <position position="473"/>
    </location>
    <ligand>
        <name>heme</name>
        <dbReference type="ChEBI" id="CHEBI:30413"/>
    </ligand>
    <ligandPart>
        <name>Fe</name>
        <dbReference type="ChEBI" id="CHEBI:18248"/>
    </ligandPart>
</feature>
<evidence type="ECO:0000256" key="1">
    <source>
        <dbReference type="ARBA" id="ARBA00001971"/>
    </source>
</evidence>
<dbReference type="InParanoid" id="A0A3N4L387"/>
<evidence type="ECO:0000313" key="7">
    <source>
        <dbReference type="EMBL" id="RPB17364.1"/>
    </source>
</evidence>
<dbReference type="Pfam" id="PF00067">
    <property type="entry name" value="p450"/>
    <property type="match status" value="1"/>
</dbReference>
<protein>
    <submittedName>
        <fullName evidence="7">Cytochrome P450</fullName>
    </submittedName>
</protein>
<evidence type="ECO:0000256" key="3">
    <source>
        <dbReference type="ARBA" id="ARBA00022723"/>
    </source>
</evidence>
<dbReference type="Gene3D" id="1.10.630.10">
    <property type="entry name" value="Cytochrome P450"/>
    <property type="match status" value="1"/>
</dbReference>
<comment type="cofactor">
    <cofactor evidence="1 5">
        <name>heme</name>
        <dbReference type="ChEBI" id="CHEBI:30413"/>
    </cofactor>
</comment>
<dbReference type="InterPro" id="IPR017972">
    <property type="entry name" value="Cyt_P450_CS"/>
</dbReference>
<dbReference type="EMBL" id="ML119106">
    <property type="protein sequence ID" value="RPB17364.1"/>
    <property type="molecule type" value="Genomic_DNA"/>
</dbReference>
<accession>A0A3N4L387</accession>
<keyword evidence="3 5" id="KW-0479">Metal-binding</keyword>